<proteinExistence type="predicted"/>
<gene>
    <name evidence="1" type="ORF">IAA66_03690</name>
</gene>
<accession>A0A9D1CJI3</accession>
<reference evidence="1" key="1">
    <citation type="submission" date="2020-10" db="EMBL/GenBank/DDBJ databases">
        <authorList>
            <person name="Gilroy R."/>
        </authorList>
    </citation>
    <scope>NUCLEOTIDE SEQUENCE</scope>
    <source>
        <strain evidence="1">ChiHile30-977</strain>
    </source>
</reference>
<evidence type="ECO:0000313" key="1">
    <source>
        <dbReference type="EMBL" id="HIQ62674.1"/>
    </source>
</evidence>
<name>A0A9D1CJI3_9FIRM</name>
<sequence>MNKLIINCGLCDLRHVSEESLQAYESVVINCATAVVTRESQDVLHRFPVQINAGDILQVPAGQDVIRLQSHNGSHTLDGSAAPDGLTFLMVNGKLIIGEDALEAARQYYRIQVNGKTILPRSFTGQLTNLSVNGKTVAYPDGAALLKDTAVIDRFFPLRALGRLYYAASRLVFLDADLDVQALAEKGVRFESPKVVVAASLCERLLPLLDDQAEIAVVEDGTAFVADDTELDDAVLRRYGTRLYVNGDLSLNQRSRDALAKLEKLYVTGAVRLPRDLQEAFSAVDAEYGSLRIIRPFEHAIRESVRAKVDRALLEKYPGGLLVEQCANLCIAEDVPPEMILERLVLQECARVRCSPEQESAVAAAGSEIGCIVTSDEEEAAQSLPGLPAESAHVVNAATYVW</sequence>
<evidence type="ECO:0000313" key="2">
    <source>
        <dbReference type="Proteomes" id="UP000886819"/>
    </source>
</evidence>
<dbReference type="AlphaFoldDB" id="A0A9D1CJI3"/>
<comment type="caution">
    <text evidence="1">The sequence shown here is derived from an EMBL/GenBank/DDBJ whole genome shotgun (WGS) entry which is preliminary data.</text>
</comment>
<dbReference type="Proteomes" id="UP000886819">
    <property type="component" value="Unassembled WGS sequence"/>
</dbReference>
<dbReference type="EMBL" id="DVFI01000053">
    <property type="protein sequence ID" value="HIQ62674.1"/>
    <property type="molecule type" value="Genomic_DNA"/>
</dbReference>
<reference evidence="1" key="2">
    <citation type="journal article" date="2021" name="PeerJ">
        <title>Extensive microbial diversity within the chicken gut microbiome revealed by metagenomics and culture.</title>
        <authorList>
            <person name="Gilroy R."/>
            <person name="Ravi A."/>
            <person name="Getino M."/>
            <person name="Pursley I."/>
            <person name="Horton D.L."/>
            <person name="Alikhan N.F."/>
            <person name="Baker D."/>
            <person name="Gharbi K."/>
            <person name="Hall N."/>
            <person name="Watson M."/>
            <person name="Adriaenssens E.M."/>
            <person name="Foster-Nyarko E."/>
            <person name="Jarju S."/>
            <person name="Secka A."/>
            <person name="Antonio M."/>
            <person name="Oren A."/>
            <person name="Chaudhuri R.R."/>
            <person name="La Ragione R."/>
            <person name="Hildebrand F."/>
            <person name="Pallen M.J."/>
        </authorList>
    </citation>
    <scope>NUCLEOTIDE SEQUENCE</scope>
    <source>
        <strain evidence="1">ChiHile30-977</strain>
    </source>
</reference>
<organism evidence="1 2">
    <name type="scientific">Candidatus Avichristensenella intestinipullorum</name>
    <dbReference type="NCBI Taxonomy" id="2840693"/>
    <lineage>
        <taxon>Bacteria</taxon>
        <taxon>Bacillati</taxon>
        <taxon>Bacillota</taxon>
        <taxon>Clostridia</taxon>
        <taxon>Candidatus Avichristensenella</taxon>
    </lineage>
</organism>
<protein>
    <submittedName>
        <fullName evidence="1">Uncharacterized protein</fullName>
    </submittedName>
</protein>